<dbReference type="InterPro" id="IPR001126">
    <property type="entry name" value="UmuC"/>
</dbReference>
<dbReference type="PANTHER" id="PTHR46404">
    <property type="entry name" value="DNA POLYMERASE IOTA"/>
    <property type="match status" value="1"/>
</dbReference>
<dbReference type="InterPro" id="IPR036775">
    <property type="entry name" value="DNA_pol_Y-fam_lit_finger_sf"/>
</dbReference>
<reference evidence="3" key="1">
    <citation type="journal article" date="2023" name="Commun. Biol.">
        <title>Genome analysis of Parmales, the sister group of diatoms, reveals the evolutionary specialization of diatoms from phago-mixotrophs to photoautotrophs.</title>
        <authorList>
            <person name="Ban H."/>
            <person name="Sato S."/>
            <person name="Yoshikawa S."/>
            <person name="Yamada K."/>
            <person name="Nakamura Y."/>
            <person name="Ichinomiya M."/>
            <person name="Sato N."/>
            <person name="Blanc-Mathieu R."/>
            <person name="Endo H."/>
            <person name="Kuwata A."/>
            <person name="Ogata H."/>
        </authorList>
    </citation>
    <scope>NUCLEOTIDE SEQUENCE [LARGE SCALE GENOMIC DNA]</scope>
    <source>
        <strain evidence="3">NIES 3701</strain>
    </source>
</reference>
<dbReference type="EMBL" id="BRXY01000583">
    <property type="protein sequence ID" value="GMI01836.1"/>
    <property type="molecule type" value="Genomic_DNA"/>
</dbReference>
<comment type="caution">
    <text evidence="2">The sequence shown here is derived from an EMBL/GenBank/DDBJ whole genome shotgun (WGS) entry which is preliminary data.</text>
</comment>
<dbReference type="OrthoDB" id="447129at2759"/>
<name>A0A9W7C8Z2_9STRA</name>
<organism evidence="2 3">
    <name type="scientific">Triparma strigata</name>
    <dbReference type="NCBI Taxonomy" id="1606541"/>
    <lineage>
        <taxon>Eukaryota</taxon>
        <taxon>Sar</taxon>
        <taxon>Stramenopiles</taxon>
        <taxon>Ochrophyta</taxon>
        <taxon>Bolidophyceae</taxon>
        <taxon>Parmales</taxon>
        <taxon>Triparmaceae</taxon>
        <taxon>Triparma</taxon>
    </lineage>
</organism>
<proteinExistence type="predicted"/>
<dbReference type="GO" id="GO:0003684">
    <property type="term" value="F:damaged DNA binding"/>
    <property type="evidence" value="ECO:0007669"/>
    <property type="project" value="InterPro"/>
</dbReference>
<dbReference type="PANTHER" id="PTHR46404:SF1">
    <property type="entry name" value="DNA POLYMERASE IOTA"/>
    <property type="match status" value="1"/>
</dbReference>
<dbReference type="Gene3D" id="3.30.1490.100">
    <property type="entry name" value="DNA polymerase, Y-family, little finger domain"/>
    <property type="match status" value="1"/>
</dbReference>
<dbReference type="InterPro" id="IPR043502">
    <property type="entry name" value="DNA/RNA_pol_sf"/>
</dbReference>
<feature type="domain" description="UmuC" evidence="1">
    <location>
        <begin position="43"/>
        <end position="240"/>
    </location>
</feature>
<evidence type="ECO:0000259" key="1">
    <source>
        <dbReference type="PROSITE" id="PS50173"/>
    </source>
</evidence>
<dbReference type="SUPFAM" id="SSF56672">
    <property type="entry name" value="DNA/RNA polymerases"/>
    <property type="match status" value="1"/>
</dbReference>
<protein>
    <recommendedName>
        <fullName evidence="1">UmuC domain-containing protein</fullName>
    </recommendedName>
</protein>
<accession>A0A9W7C8Z2</accession>
<sequence length="466" mass="51475">MSSDGNSSDEEEQEILLSDISELRSARQHTPALPTVYQPTRTILHVDVDCFYAQSIFIRCDDSGDTAEPPPQPAIAVQQKHIVVTCNYPARALGVGKLTGIKAALRLQEQGLVKVHDGSDLTEFRADSYTIYETVRQFFNERFGKRGLLFKACKSGMDEYNIDVSNTVNSGVGALELANELRKFVFSRTRFTTSVGAGPNIFLAKMAANEKKPYGSFYMSLEEARPRILEMPLRSLPGLGRASLNVMKEQIQKANFPPGTSEEAKLIVKHLLNTSTDALCDDQDTGLLSRADVEKFKEMGRGLDRRPVEDDEFKDKKRSGIEQSFIRGTLTDSKSVKAEISTLSGRLLKLIAEENSRFKGDARVGKNLVVTIRDRGEDGKSSYSASRKSKSVPWPGCNRDQLTLAASRLFELLAKSHYGSDKEFNITLINLAIEWADSGAAKAKKRGIQDIAGFFTAASSNPAKKI</sequence>
<evidence type="ECO:0000313" key="3">
    <source>
        <dbReference type="Proteomes" id="UP001165085"/>
    </source>
</evidence>
<dbReference type="Pfam" id="PF11799">
    <property type="entry name" value="IMS_C"/>
    <property type="match status" value="1"/>
</dbReference>
<dbReference type="InterPro" id="IPR043128">
    <property type="entry name" value="Rev_trsase/Diguanyl_cyclase"/>
</dbReference>
<dbReference type="Gene3D" id="3.40.1170.60">
    <property type="match status" value="1"/>
</dbReference>
<dbReference type="Gene3D" id="3.30.70.270">
    <property type="match status" value="1"/>
</dbReference>
<evidence type="ECO:0000313" key="2">
    <source>
        <dbReference type="EMBL" id="GMI01836.1"/>
    </source>
</evidence>
<dbReference type="AlphaFoldDB" id="A0A9W7C8Z2"/>
<dbReference type="InterPro" id="IPR017961">
    <property type="entry name" value="DNA_pol_Y-fam_little_finger"/>
</dbReference>
<dbReference type="GO" id="GO:0006281">
    <property type="term" value="P:DNA repair"/>
    <property type="evidence" value="ECO:0007669"/>
    <property type="project" value="InterPro"/>
</dbReference>
<dbReference type="Pfam" id="PF00817">
    <property type="entry name" value="IMS"/>
    <property type="match status" value="1"/>
</dbReference>
<dbReference type="Proteomes" id="UP001165085">
    <property type="component" value="Unassembled WGS sequence"/>
</dbReference>
<keyword evidence="3" id="KW-1185">Reference proteome</keyword>
<gene>
    <name evidence="2" type="ORF">TrST_g10432</name>
</gene>
<dbReference type="PROSITE" id="PS50173">
    <property type="entry name" value="UMUC"/>
    <property type="match status" value="1"/>
</dbReference>